<reference evidence="1" key="2">
    <citation type="submission" date="2015-02" db="UniProtKB">
        <authorList>
            <consortium name="EnsemblMetazoa"/>
        </authorList>
    </citation>
    <scope>IDENTIFICATION</scope>
</reference>
<protein>
    <submittedName>
        <fullName evidence="1">Uncharacterized protein</fullName>
    </submittedName>
</protein>
<keyword evidence="2" id="KW-1185">Reference proteome</keyword>
<organism evidence="1 2">
    <name type="scientific">Strigamia maritima</name>
    <name type="common">European centipede</name>
    <name type="synonym">Geophilus maritimus</name>
    <dbReference type="NCBI Taxonomy" id="126957"/>
    <lineage>
        <taxon>Eukaryota</taxon>
        <taxon>Metazoa</taxon>
        <taxon>Ecdysozoa</taxon>
        <taxon>Arthropoda</taxon>
        <taxon>Myriapoda</taxon>
        <taxon>Chilopoda</taxon>
        <taxon>Pleurostigmophora</taxon>
        <taxon>Geophilomorpha</taxon>
        <taxon>Linotaeniidae</taxon>
        <taxon>Strigamia</taxon>
    </lineage>
</organism>
<accession>T1JCZ8</accession>
<dbReference type="EMBL" id="JH432085">
    <property type="status" value="NOT_ANNOTATED_CDS"/>
    <property type="molecule type" value="Genomic_DNA"/>
</dbReference>
<evidence type="ECO:0000313" key="1">
    <source>
        <dbReference type="EnsemblMetazoa" id="SMAR011673-PA"/>
    </source>
</evidence>
<proteinExistence type="predicted"/>
<dbReference type="Proteomes" id="UP000014500">
    <property type="component" value="Unassembled WGS sequence"/>
</dbReference>
<dbReference type="AlphaFoldDB" id="T1JCZ8"/>
<dbReference type="EnsemblMetazoa" id="SMAR011673-RA">
    <property type="protein sequence ID" value="SMAR011673-PA"/>
    <property type="gene ID" value="SMAR011673"/>
</dbReference>
<evidence type="ECO:0000313" key="2">
    <source>
        <dbReference type="Proteomes" id="UP000014500"/>
    </source>
</evidence>
<name>T1JCZ8_STRMM</name>
<reference evidence="2" key="1">
    <citation type="submission" date="2011-05" db="EMBL/GenBank/DDBJ databases">
        <authorList>
            <person name="Richards S.R."/>
            <person name="Qu J."/>
            <person name="Jiang H."/>
            <person name="Jhangiani S.N."/>
            <person name="Agravi P."/>
            <person name="Goodspeed R."/>
            <person name="Gross S."/>
            <person name="Mandapat C."/>
            <person name="Jackson L."/>
            <person name="Mathew T."/>
            <person name="Pu L."/>
            <person name="Thornton R."/>
            <person name="Saada N."/>
            <person name="Wilczek-Boney K.B."/>
            <person name="Lee S."/>
            <person name="Kovar C."/>
            <person name="Wu Y."/>
            <person name="Scherer S.E."/>
            <person name="Worley K.C."/>
            <person name="Muzny D.M."/>
            <person name="Gibbs R."/>
        </authorList>
    </citation>
    <scope>NUCLEOTIDE SEQUENCE</scope>
    <source>
        <strain evidence="2">Brora</strain>
    </source>
</reference>
<sequence>MSILPGQKVRNYLKAIFLTANFVTVDVDCGLGSAHVKLSCPSDLLTSNYQVKLNSKLQLKTNEVSPRDVFCLCGRSIFYNINIKNDTITLWRQRIDSSNLVQLYSCTVFPPIRKTRSRYPFQITNTDGVKGERNPVIVAETEWKRQRRRQTEKLFAPGELDDRGMK</sequence>
<dbReference type="HOGENOM" id="CLU_1604794_0_0_1"/>